<feature type="region of interest" description="Disordered" evidence="1">
    <location>
        <begin position="1"/>
        <end position="71"/>
    </location>
</feature>
<keyword evidence="3" id="KW-1185">Reference proteome</keyword>
<feature type="compositionally biased region" description="Pro residues" evidence="1">
    <location>
        <begin position="27"/>
        <end position="43"/>
    </location>
</feature>
<gene>
    <name evidence="2" type="ORF">NCGR_LOCUS63426</name>
</gene>
<dbReference type="AlphaFoldDB" id="A0A811SFJ1"/>
<reference evidence="2" key="1">
    <citation type="submission" date="2020-10" db="EMBL/GenBank/DDBJ databases">
        <authorList>
            <person name="Han B."/>
            <person name="Lu T."/>
            <person name="Zhao Q."/>
            <person name="Huang X."/>
            <person name="Zhao Y."/>
        </authorList>
    </citation>
    <scope>NUCLEOTIDE SEQUENCE</scope>
</reference>
<dbReference type="EMBL" id="CAJGYO010000019">
    <property type="protein sequence ID" value="CAD6339328.1"/>
    <property type="molecule type" value="Genomic_DNA"/>
</dbReference>
<evidence type="ECO:0000313" key="3">
    <source>
        <dbReference type="Proteomes" id="UP000604825"/>
    </source>
</evidence>
<organism evidence="2 3">
    <name type="scientific">Miscanthus lutarioriparius</name>
    <dbReference type="NCBI Taxonomy" id="422564"/>
    <lineage>
        <taxon>Eukaryota</taxon>
        <taxon>Viridiplantae</taxon>
        <taxon>Streptophyta</taxon>
        <taxon>Embryophyta</taxon>
        <taxon>Tracheophyta</taxon>
        <taxon>Spermatophyta</taxon>
        <taxon>Magnoliopsida</taxon>
        <taxon>Liliopsida</taxon>
        <taxon>Poales</taxon>
        <taxon>Poaceae</taxon>
        <taxon>PACMAD clade</taxon>
        <taxon>Panicoideae</taxon>
        <taxon>Andropogonodae</taxon>
        <taxon>Andropogoneae</taxon>
        <taxon>Saccharinae</taxon>
        <taxon>Miscanthus</taxon>
    </lineage>
</organism>
<sequence>MAAKTKLAGKPKNEGEDLVAQASIPIMPNPPPLRPQASSPPPEASASTFRYRSMPPAVDPPSPNNMHHLELGPDHHLVLDSDNEDVHEILLVDSPPLLPRPGGSRAHPLSPPFYVPLLEQLPPSCYNSDHRTMSRVHPRGER</sequence>
<protein>
    <submittedName>
        <fullName evidence="2">Uncharacterized protein</fullName>
    </submittedName>
</protein>
<proteinExistence type="predicted"/>
<name>A0A811SFJ1_9POAL</name>
<evidence type="ECO:0000313" key="2">
    <source>
        <dbReference type="EMBL" id="CAD6339328.1"/>
    </source>
</evidence>
<comment type="caution">
    <text evidence="2">The sequence shown here is derived from an EMBL/GenBank/DDBJ whole genome shotgun (WGS) entry which is preliminary data.</text>
</comment>
<accession>A0A811SFJ1</accession>
<evidence type="ECO:0000256" key="1">
    <source>
        <dbReference type="SAM" id="MobiDB-lite"/>
    </source>
</evidence>
<dbReference type="Proteomes" id="UP000604825">
    <property type="component" value="Unassembled WGS sequence"/>
</dbReference>